<keyword evidence="5" id="KW-0735">Signal-anchor</keyword>
<dbReference type="RefSeq" id="WP_341468105.1">
    <property type="nucleotide sequence ID" value="NZ_CP128399.1"/>
</dbReference>
<dbReference type="GO" id="GO:0042732">
    <property type="term" value="P:D-xylose metabolic process"/>
    <property type="evidence" value="ECO:0007669"/>
    <property type="project" value="InterPro"/>
</dbReference>
<dbReference type="SUPFAM" id="SSF51735">
    <property type="entry name" value="NAD(P)-binding Rossmann-fold domains"/>
    <property type="match status" value="1"/>
</dbReference>
<dbReference type="CDD" id="cd05230">
    <property type="entry name" value="UGD_SDR_e"/>
    <property type="match status" value="1"/>
</dbReference>
<evidence type="ECO:0000256" key="6">
    <source>
        <dbReference type="ARBA" id="ARBA00022989"/>
    </source>
</evidence>
<dbReference type="Pfam" id="PF01370">
    <property type="entry name" value="Epimerase"/>
    <property type="match status" value="1"/>
</dbReference>
<dbReference type="Proteomes" id="UP001431572">
    <property type="component" value="Chromosome 1"/>
</dbReference>
<dbReference type="PANTHER" id="PTHR43078">
    <property type="entry name" value="UDP-GLUCURONIC ACID DECARBOXYLASE-RELATED"/>
    <property type="match status" value="1"/>
</dbReference>
<keyword evidence="8" id="KW-0333">Golgi apparatus</keyword>
<evidence type="ECO:0000313" key="17">
    <source>
        <dbReference type="Proteomes" id="UP001431572"/>
    </source>
</evidence>
<keyword evidence="10" id="KW-0325">Glycoprotein</keyword>
<evidence type="ECO:0000256" key="12">
    <source>
        <dbReference type="ARBA" id="ARBA00037859"/>
    </source>
</evidence>
<dbReference type="Proteomes" id="UP000521676">
    <property type="component" value="Unassembled WGS sequence"/>
</dbReference>
<evidence type="ECO:0000256" key="4">
    <source>
        <dbReference type="ARBA" id="ARBA00022793"/>
    </source>
</evidence>
<dbReference type="EMBL" id="JACATZ010000001">
    <property type="protein sequence ID" value="NWJ44329.1"/>
    <property type="molecule type" value="Genomic_DNA"/>
</dbReference>
<sequence>MKILVSGGAGFIGSHLTERLLEQGHHVIALDNLITGRRENIASFIEHPEYEFYEHDIIQPWQPSGDPVSAIFHLASPASPVGYTRNPIETHLVNSVGTHNMLKLALASEAKLLYTSTSEAYGDPLEHPQREDYWGNVNPVGPRSCYDESKRFGESLTIEYVRQFNLDARIVRLFNTYGPRNDPQDGRVVPNFIMQALENRPLTIYGNGMQTRSFSYISDIVEGIMRAMFHPATKGEVINLGNPDERTILDFANRVLEVCNSEAKIEFFDGRTDDPNKRCPDISKARRLLDWEPVVSLEEGLRHTIEYFRSASRK</sequence>
<comment type="subcellular location">
    <subcellularLocation>
        <location evidence="2">Golgi apparatus membrane</location>
        <topology evidence="2">Single-pass type II membrane protein</topology>
    </subcellularLocation>
    <subcellularLocation>
        <location evidence="12">Golgi apparatus</location>
        <location evidence="12">Golgi stack membrane</location>
    </subcellularLocation>
</comment>
<evidence type="ECO:0000256" key="1">
    <source>
        <dbReference type="ARBA" id="ARBA00001911"/>
    </source>
</evidence>
<evidence type="ECO:0000256" key="7">
    <source>
        <dbReference type="ARBA" id="ARBA00023027"/>
    </source>
</evidence>
<evidence type="ECO:0000313" key="15">
    <source>
        <dbReference type="EMBL" id="WJW66223.1"/>
    </source>
</evidence>
<keyword evidence="3" id="KW-0812">Transmembrane</keyword>
<gene>
    <name evidence="14" type="ORF">HXX08_00475</name>
    <name evidence="15" type="ORF">OZ401_002014</name>
</gene>
<feature type="domain" description="NAD-dependent epimerase/dehydratase" evidence="13">
    <location>
        <begin position="3"/>
        <end position="241"/>
    </location>
</feature>
<dbReference type="GO" id="GO:0070403">
    <property type="term" value="F:NAD+ binding"/>
    <property type="evidence" value="ECO:0007669"/>
    <property type="project" value="InterPro"/>
</dbReference>
<evidence type="ECO:0000313" key="16">
    <source>
        <dbReference type="Proteomes" id="UP000521676"/>
    </source>
</evidence>
<dbReference type="InterPro" id="IPR036291">
    <property type="entry name" value="NAD(P)-bd_dom_sf"/>
</dbReference>
<dbReference type="InterPro" id="IPR044516">
    <property type="entry name" value="UXS-like"/>
</dbReference>
<name>A0A8T7LY52_9CHLR</name>
<reference evidence="14 16" key="1">
    <citation type="submission" date="2020-06" db="EMBL/GenBank/DDBJ databases">
        <title>Anoxygenic phototrophic Chloroflexota member uses a Type I reaction center.</title>
        <authorList>
            <person name="Tsuji J.M."/>
            <person name="Shaw N.A."/>
            <person name="Nagashima S."/>
            <person name="Venkiteswaran J."/>
            <person name="Schiff S.L."/>
            <person name="Hanada S."/>
            <person name="Tank M."/>
            <person name="Neufeld J.D."/>
        </authorList>
    </citation>
    <scope>NUCLEOTIDE SEQUENCE [LARGE SCALE GENOMIC DNA]</scope>
    <source>
        <strain evidence="14">L227-S17</strain>
    </source>
</reference>
<evidence type="ECO:0000256" key="11">
    <source>
        <dbReference type="ARBA" id="ARBA00023239"/>
    </source>
</evidence>
<dbReference type="FunFam" id="3.40.50.720:FF:000065">
    <property type="entry name" value="UDP-glucuronic acid decarboxylase 1"/>
    <property type="match status" value="1"/>
</dbReference>
<organism evidence="14 16">
    <name type="scientific">Candidatus Chlorohelix allophototropha</name>
    <dbReference type="NCBI Taxonomy" id="3003348"/>
    <lineage>
        <taxon>Bacteria</taxon>
        <taxon>Bacillati</taxon>
        <taxon>Chloroflexota</taxon>
        <taxon>Chloroflexia</taxon>
        <taxon>Candidatus Chloroheliales</taxon>
        <taxon>Candidatus Chloroheliaceae</taxon>
        <taxon>Candidatus Chlorohelix</taxon>
    </lineage>
</organism>
<evidence type="ECO:0000256" key="8">
    <source>
        <dbReference type="ARBA" id="ARBA00023034"/>
    </source>
</evidence>
<dbReference type="AlphaFoldDB" id="A0A8T7LY52"/>
<comment type="cofactor">
    <cofactor evidence="1">
        <name>NAD(+)</name>
        <dbReference type="ChEBI" id="CHEBI:57540"/>
    </cofactor>
</comment>
<keyword evidence="4" id="KW-0210">Decarboxylase</keyword>
<dbReference type="GO" id="GO:0048040">
    <property type="term" value="F:UDP-glucuronate decarboxylase activity"/>
    <property type="evidence" value="ECO:0007669"/>
    <property type="project" value="TreeGrafter"/>
</dbReference>
<keyword evidence="9" id="KW-0472">Membrane</keyword>
<accession>A0A8T7LY52</accession>
<dbReference type="EMBL" id="CP128399">
    <property type="protein sequence ID" value="WJW66223.1"/>
    <property type="molecule type" value="Genomic_DNA"/>
</dbReference>
<keyword evidence="6" id="KW-1133">Transmembrane helix</keyword>
<keyword evidence="17" id="KW-1185">Reference proteome</keyword>
<keyword evidence="7" id="KW-0520">NAD</keyword>
<dbReference type="PANTHER" id="PTHR43078:SF6">
    <property type="entry name" value="UDP-GLUCURONIC ACID DECARBOXYLASE 1"/>
    <property type="match status" value="1"/>
</dbReference>
<keyword evidence="11" id="KW-0456">Lyase</keyword>
<dbReference type="InterPro" id="IPR001509">
    <property type="entry name" value="Epimerase_deHydtase"/>
</dbReference>
<evidence type="ECO:0000256" key="3">
    <source>
        <dbReference type="ARBA" id="ARBA00022692"/>
    </source>
</evidence>
<proteinExistence type="predicted"/>
<evidence type="ECO:0000256" key="10">
    <source>
        <dbReference type="ARBA" id="ARBA00023180"/>
    </source>
</evidence>
<evidence type="ECO:0000259" key="13">
    <source>
        <dbReference type="Pfam" id="PF01370"/>
    </source>
</evidence>
<evidence type="ECO:0000256" key="2">
    <source>
        <dbReference type="ARBA" id="ARBA00004323"/>
    </source>
</evidence>
<reference evidence="15" key="2">
    <citation type="journal article" date="2024" name="Nature">
        <title>Anoxygenic phototroph of the Chloroflexota uses a type I reaction centre.</title>
        <authorList>
            <person name="Tsuji J.M."/>
            <person name="Shaw N.A."/>
            <person name="Nagashima S."/>
            <person name="Venkiteswaran J.J."/>
            <person name="Schiff S.L."/>
            <person name="Watanabe T."/>
            <person name="Fukui M."/>
            <person name="Hanada S."/>
            <person name="Tank M."/>
            <person name="Neufeld J.D."/>
        </authorList>
    </citation>
    <scope>NUCLEOTIDE SEQUENCE</scope>
    <source>
        <strain evidence="15">L227-S17</strain>
    </source>
</reference>
<dbReference type="GO" id="GO:0005737">
    <property type="term" value="C:cytoplasm"/>
    <property type="evidence" value="ECO:0007669"/>
    <property type="project" value="TreeGrafter"/>
</dbReference>
<evidence type="ECO:0000256" key="9">
    <source>
        <dbReference type="ARBA" id="ARBA00023136"/>
    </source>
</evidence>
<protein>
    <submittedName>
        <fullName evidence="14">SDR family oxidoreductase</fullName>
    </submittedName>
</protein>
<dbReference type="Gene3D" id="3.40.50.720">
    <property type="entry name" value="NAD(P)-binding Rossmann-like Domain"/>
    <property type="match status" value="1"/>
</dbReference>
<evidence type="ECO:0000313" key="14">
    <source>
        <dbReference type="EMBL" id="NWJ44329.1"/>
    </source>
</evidence>
<evidence type="ECO:0000256" key="5">
    <source>
        <dbReference type="ARBA" id="ARBA00022968"/>
    </source>
</evidence>